<dbReference type="PANTHER" id="PTHR36509">
    <property type="entry name" value="BLL3101 PROTEIN"/>
    <property type="match status" value="1"/>
</dbReference>
<name>A0ABW4ZA54_9BACT</name>
<feature type="domain" description="DUF1214" evidence="2">
    <location>
        <begin position="377"/>
        <end position="481"/>
    </location>
</feature>
<organism evidence="4 5">
    <name type="scientific">Rubritalea tangerina</name>
    <dbReference type="NCBI Taxonomy" id="430798"/>
    <lineage>
        <taxon>Bacteria</taxon>
        <taxon>Pseudomonadati</taxon>
        <taxon>Verrucomicrobiota</taxon>
        <taxon>Verrucomicrobiia</taxon>
        <taxon>Verrucomicrobiales</taxon>
        <taxon>Rubritaleaceae</taxon>
        <taxon>Rubritalea</taxon>
    </lineage>
</organism>
<dbReference type="InterPro" id="IPR037049">
    <property type="entry name" value="DUF1214_C_sf"/>
</dbReference>
<dbReference type="SUPFAM" id="SSF160935">
    <property type="entry name" value="VPA0735-like"/>
    <property type="match status" value="1"/>
</dbReference>
<gene>
    <name evidence="4" type="ORF">ACFSW8_07665</name>
</gene>
<evidence type="ECO:0000259" key="3">
    <source>
        <dbReference type="Pfam" id="PF06863"/>
    </source>
</evidence>
<feature type="chain" id="PRO_5046833669" evidence="1">
    <location>
        <begin position="22"/>
        <end position="498"/>
    </location>
</feature>
<protein>
    <submittedName>
        <fullName evidence="4">DUF1254 domain-containing protein</fullName>
    </submittedName>
</protein>
<dbReference type="InterPro" id="IPR010621">
    <property type="entry name" value="DUF1214"/>
</dbReference>
<evidence type="ECO:0000313" key="4">
    <source>
        <dbReference type="EMBL" id="MFD2158769.1"/>
    </source>
</evidence>
<evidence type="ECO:0000259" key="2">
    <source>
        <dbReference type="Pfam" id="PF06742"/>
    </source>
</evidence>
<feature type="signal peptide" evidence="1">
    <location>
        <begin position="1"/>
        <end position="21"/>
    </location>
</feature>
<evidence type="ECO:0000313" key="5">
    <source>
        <dbReference type="Proteomes" id="UP001597389"/>
    </source>
</evidence>
<reference evidence="5" key="1">
    <citation type="journal article" date="2019" name="Int. J. Syst. Evol. Microbiol.">
        <title>The Global Catalogue of Microorganisms (GCM) 10K type strain sequencing project: providing services to taxonomists for standard genome sequencing and annotation.</title>
        <authorList>
            <consortium name="The Broad Institute Genomics Platform"/>
            <consortium name="The Broad Institute Genome Sequencing Center for Infectious Disease"/>
            <person name="Wu L."/>
            <person name="Ma J."/>
        </authorList>
    </citation>
    <scope>NUCLEOTIDE SEQUENCE [LARGE SCALE GENOMIC DNA]</scope>
    <source>
        <strain evidence="5">CCUG 57942</strain>
    </source>
</reference>
<dbReference type="Pfam" id="PF06863">
    <property type="entry name" value="DUF1254"/>
    <property type="match status" value="1"/>
</dbReference>
<keyword evidence="1" id="KW-0732">Signal</keyword>
<dbReference type="RefSeq" id="WP_377088212.1">
    <property type="nucleotide sequence ID" value="NZ_JBHSJL010000014.1"/>
</dbReference>
<dbReference type="InterPro" id="IPR010679">
    <property type="entry name" value="DUF1254"/>
</dbReference>
<dbReference type="Gene3D" id="2.60.120.600">
    <property type="entry name" value="Domain of unknown function DUF1214, C-terminal domain"/>
    <property type="match status" value="1"/>
</dbReference>
<accession>A0ABW4ZA54</accession>
<dbReference type="InterPro" id="IPR037050">
    <property type="entry name" value="DUF1254_sf"/>
</dbReference>
<dbReference type="Gene3D" id="1.10.3360.10">
    <property type="entry name" value="VPA0735-like domain"/>
    <property type="match status" value="1"/>
</dbReference>
<keyword evidence="5" id="KW-1185">Reference proteome</keyword>
<dbReference type="Proteomes" id="UP001597389">
    <property type="component" value="Unassembled WGS sequence"/>
</dbReference>
<evidence type="ECO:0000256" key="1">
    <source>
        <dbReference type="SAM" id="SignalP"/>
    </source>
</evidence>
<comment type="caution">
    <text evidence="4">The sequence shown here is derived from an EMBL/GenBank/DDBJ whole genome shotgun (WGS) entry which is preliminary data.</text>
</comment>
<dbReference type="PANTHER" id="PTHR36509:SF3">
    <property type="entry name" value="SIGNAL PEPTIDE PROTEIN"/>
    <property type="match status" value="1"/>
</dbReference>
<feature type="domain" description="DUF1254" evidence="3">
    <location>
        <begin position="97"/>
        <end position="216"/>
    </location>
</feature>
<dbReference type="Gene3D" id="2.60.40.1610">
    <property type="entry name" value="Domain of unknown function DUF1254"/>
    <property type="match status" value="1"/>
</dbReference>
<sequence length="498" mass="55008">MKPTFALSGLLAFSLVQLSSAQVKQGVLDSISTPNKVETSIGTLEFLDGAPLPQTARRVYDYLDTTRAMDTFLKGMPAASLKALIDGAHSLGAVEANEVMIFDKLMGPKSLFLTGNSSTVYCIPDLDLKRDGPTVVEVPDGLLGAANDAWFRFINNLPTAGKYLYLPPGYDGPVPDGFAVYRPKSYKVWVFLRSSVKNGNVKAAAELCTKNVKVYPLSKFKDQPEMKFISASGKAFNTIHPNNSEFYHHLNEVIQYEPLGVVDAETRGLFASIGIQKGKKFTPDARMKKILADGVALGNAASRSIVWYPRHNKNMEGVRVYPDTKSAWIMAYTDRNVFFNGKDGETMNSDARVMFHYPYTAVTPAMAAPREGTGSDYAITYLDSNKAVFDGSKNYKLTIPANPPVANFWAVTVYDTQTRSMLQTDQLSPTVGGNTEGLKQNDDGSFTVCFGPKAPKGMESNWVQTLPNKSWFVILRMYSPLKPWIEQTWRPSEVELIK</sequence>
<dbReference type="EMBL" id="JBHUJB010000033">
    <property type="protein sequence ID" value="MFD2158769.1"/>
    <property type="molecule type" value="Genomic_DNA"/>
</dbReference>
<proteinExistence type="predicted"/>
<dbReference type="Pfam" id="PF06742">
    <property type="entry name" value="DUF1214"/>
    <property type="match status" value="1"/>
</dbReference>